<gene>
    <name evidence="1" type="ORF">EVAR_51792_1</name>
</gene>
<comment type="caution">
    <text evidence="1">The sequence shown here is derived from an EMBL/GenBank/DDBJ whole genome shotgun (WGS) entry which is preliminary data.</text>
</comment>
<dbReference type="Proteomes" id="UP000299102">
    <property type="component" value="Unassembled WGS sequence"/>
</dbReference>
<sequence>MWRRVAMRKRLCESLLTRFDGTLSTHAHTDTSRRPPSAAYLRKSAQCRYYCAMLNPPPNVKAPRRTPMTRLKFSTNRIIKPLDYQLYPNQSLQFFSAYRGIIGFQNYFHTRTYLIVGSLQKDPRIRFHFTKTSFPRVSLDRKAIVRARSPGACRGGK</sequence>
<accession>A0A4C2A735</accession>
<keyword evidence="2" id="KW-1185">Reference proteome</keyword>
<organism evidence="1 2">
    <name type="scientific">Eumeta variegata</name>
    <name type="common">Bagworm moth</name>
    <name type="synonym">Eumeta japonica</name>
    <dbReference type="NCBI Taxonomy" id="151549"/>
    <lineage>
        <taxon>Eukaryota</taxon>
        <taxon>Metazoa</taxon>
        <taxon>Ecdysozoa</taxon>
        <taxon>Arthropoda</taxon>
        <taxon>Hexapoda</taxon>
        <taxon>Insecta</taxon>
        <taxon>Pterygota</taxon>
        <taxon>Neoptera</taxon>
        <taxon>Endopterygota</taxon>
        <taxon>Lepidoptera</taxon>
        <taxon>Glossata</taxon>
        <taxon>Ditrysia</taxon>
        <taxon>Tineoidea</taxon>
        <taxon>Psychidae</taxon>
        <taxon>Oiketicinae</taxon>
        <taxon>Eumeta</taxon>
    </lineage>
</organism>
<evidence type="ECO:0000313" key="2">
    <source>
        <dbReference type="Proteomes" id="UP000299102"/>
    </source>
</evidence>
<reference evidence="1 2" key="1">
    <citation type="journal article" date="2019" name="Commun. Biol.">
        <title>The bagworm genome reveals a unique fibroin gene that provides high tensile strength.</title>
        <authorList>
            <person name="Kono N."/>
            <person name="Nakamura H."/>
            <person name="Ohtoshi R."/>
            <person name="Tomita M."/>
            <person name="Numata K."/>
            <person name="Arakawa K."/>
        </authorList>
    </citation>
    <scope>NUCLEOTIDE SEQUENCE [LARGE SCALE GENOMIC DNA]</scope>
</reference>
<proteinExistence type="predicted"/>
<name>A0A4C2A735_EUMVA</name>
<dbReference type="EMBL" id="BGZK01002571">
    <property type="protein sequence ID" value="GBP94989.1"/>
    <property type="molecule type" value="Genomic_DNA"/>
</dbReference>
<protein>
    <submittedName>
        <fullName evidence="1">Uncharacterized protein</fullName>
    </submittedName>
</protein>
<dbReference type="AlphaFoldDB" id="A0A4C2A735"/>
<evidence type="ECO:0000313" key="1">
    <source>
        <dbReference type="EMBL" id="GBP94989.1"/>
    </source>
</evidence>